<proteinExistence type="inferred from homology"/>
<evidence type="ECO:0000256" key="3">
    <source>
        <dbReference type="ARBA" id="ARBA00022448"/>
    </source>
</evidence>
<dbReference type="InterPro" id="IPR058627">
    <property type="entry name" value="MdtA-like_C"/>
</dbReference>
<comment type="subcellular location">
    <subcellularLocation>
        <location evidence="1">Cell envelope</location>
    </subcellularLocation>
</comment>
<dbReference type="Gene3D" id="2.40.420.20">
    <property type="match status" value="1"/>
</dbReference>
<dbReference type="SUPFAM" id="SSF111369">
    <property type="entry name" value="HlyD-like secretion proteins"/>
    <property type="match status" value="1"/>
</dbReference>
<dbReference type="Pfam" id="PF25967">
    <property type="entry name" value="RND-MFP_C"/>
    <property type="match status" value="1"/>
</dbReference>
<feature type="domain" description="CusB-like beta-barrel" evidence="6">
    <location>
        <begin position="204"/>
        <end position="271"/>
    </location>
</feature>
<dbReference type="InterPro" id="IPR058792">
    <property type="entry name" value="Beta-barrel_RND_2"/>
</dbReference>
<dbReference type="AlphaFoldDB" id="A0A7W6PSM3"/>
<feature type="domain" description="Multidrug resistance protein MdtA-like C-terminal permuted SH3" evidence="7">
    <location>
        <begin position="281"/>
        <end position="340"/>
    </location>
</feature>
<dbReference type="Gene3D" id="2.40.30.170">
    <property type="match status" value="1"/>
</dbReference>
<dbReference type="PANTHER" id="PTHR30469">
    <property type="entry name" value="MULTIDRUG RESISTANCE PROTEIN MDTA"/>
    <property type="match status" value="1"/>
</dbReference>
<comment type="caution">
    <text evidence="8">The sequence shown here is derived from an EMBL/GenBank/DDBJ whole genome shotgun (WGS) entry which is preliminary data.</text>
</comment>
<sequence>MKLSISLTLLAAGLALTSCTEEQEPPPPVRPVLFTTVKPRELTTLGFTGTVEAKLSADLGFQVLGRIVSRNINVGDVVRKGQELAKLDATALQLAVTKAEADLASSRAKLDLARVNEQRQSTLLQTNATTKERVEEAVQSRAASEASVLQLEADLTKAQEQLGYATLIAQTDGVVSSLAAEVGQVVAAGQTVATIARLDAKDAVIDIPESYGDLTRIGSTFLVSLQADPEIKVKGQVREAAPQADAATRTRRTKIALETAPESYRLGSTVTATPMEEIKAALWLPSRAVGEKDGATFVWVIDPQGKKVVRRPVGIQPSATGGVNVTQGLQEGERVVTAGVNSLTDNQPVRFAEELPL</sequence>
<dbReference type="Gene3D" id="1.10.287.470">
    <property type="entry name" value="Helix hairpin bin"/>
    <property type="match status" value="1"/>
</dbReference>
<dbReference type="GO" id="GO:1990281">
    <property type="term" value="C:efflux pump complex"/>
    <property type="evidence" value="ECO:0007669"/>
    <property type="project" value="TreeGrafter"/>
</dbReference>
<dbReference type="Pfam" id="PF25954">
    <property type="entry name" value="Beta-barrel_RND_2"/>
    <property type="match status" value="1"/>
</dbReference>
<keyword evidence="3" id="KW-0813">Transport</keyword>
<evidence type="ECO:0000259" key="6">
    <source>
        <dbReference type="Pfam" id="PF25954"/>
    </source>
</evidence>
<name>A0A7W6PSM3_9HYPH</name>
<gene>
    <name evidence="8" type="ORF">GGQ72_002809</name>
</gene>
<dbReference type="NCBIfam" id="TIGR01730">
    <property type="entry name" value="RND_mfp"/>
    <property type="match status" value="1"/>
</dbReference>
<protein>
    <submittedName>
        <fullName evidence="8">RND family efflux transporter MFP subunit</fullName>
    </submittedName>
</protein>
<dbReference type="RefSeq" id="WP_062556370.1">
    <property type="nucleotide sequence ID" value="NZ_CP049249.1"/>
</dbReference>
<evidence type="ECO:0000313" key="9">
    <source>
        <dbReference type="Proteomes" id="UP000519897"/>
    </source>
</evidence>
<evidence type="ECO:0000256" key="2">
    <source>
        <dbReference type="ARBA" id="ARBA00009477"/>
    </source>
</evidence>
<dbReference type="InterPro" id="IPR006143">
    <property type="entry name" value="RND_pump_MFP"/>
</dbReference>
<feature type="chain" id="PRO_5031213905" evidence="4">
    <location>
        <begin position="21"/>
        <end position="357"/>
    </location>
</feature>
<organism evidence="8 9">
    <name type="scientific">Rhizobium rhizoryzae</name>
    <dbReference type="NCBI Taxonomy" id="451876"/>
    <lineage>
        <taxon>Bacteria</taxon>
        <taxon>Pseudomonadati</taxon>
        <taxon>Pseudomonadota</taxon>
        <taxon>Alphaproteobacteria</taxon>
        <taxon>Hyphomicrobiales</taxon>
        <taxon>Rhizobiaceae</taxon>
        <taxon>Rhizobium/Agrobacterium group</taxon>
        <taxon>Rhizobium</taxon>
    </lineage>
</organism>
<dbReference type="PANTHER" id="PTHR30469:SF15">
    <property type="entry name" value="HLYD FAMILY OF SECRETION PROTEINS"/>
    <property type="match status" value="1"/>
</dbReference>
<dbReference type="GO" id="GO:0015562">
    <property type="term" value="F:efflux transmembrane transporter activity"/>
    <property type="evidence" value="ECO:0007669"/>
    <property type="project" value="TreeGrafter"/>
</dbReference>
<evidence type="ECO:0000256" key="1">
    <source>
        <dbReference type="ARBA" id="ARBA00004196"/>
    </source>
</evidence>
<dbReference type="InterPro" id="IPR058625">
    <property type="entry name" value="MdtA-like_BSH"/>
</dbReference>
<feature type="signal peptide" evidence="4">
    <location>
        <begin position="1"/>
        <end position="20"/>
    </location>
</feature>
<dbReference type="Gene3D" id="2.40.50.100">
    <property type="match status" value="1"/>
</dbReference>
<dbReference type="EMBL" id="JACIEC010000003">
    <property type="protein sequence ID" value="MBB4144252.1"/>
    <property type="molecule type" value="Genomic_DNA"/>
</dbReference>
<evidence type="ECO:0000256" key="4">
    <source>
        <dbReference type="SAM" id="SignalP"/>
    </source>
</evidence>
<dbReference type="Proteomes" id="UP000519897">
    <property type="component" value="Unassembled WGS sequence"/>
</dbReference>
<keyword evidence="4" id="KW-0732">Signal</keyword>
<comment type="similarity">
    <text evidence="2">Belongs to the membrane fusion protein (MFP) (TC 8.A.1) family.</text>
</comment>
<dbReference type="Pfam" id="PF25917">
    <property type="entry name" value="BSH_RND"/>
    <property type="match status" value="1"/>
</dbReference>
<evidence type="ECO:0000259" key="7">
    <source>
        <dbReference type="Pfam" id="PF25967"/>
    </source>
</evidence>
<evidence type="ECO:0000259" key="5">
    <source>
        <dbReference type="Pfam" id="PF25917"/>
    </source>
</evidence>
<reference evidence="8 9" key="1">
    <citation type="submission" date="2020-08" db="EMBL/GenBank/DDBJ databases">
        <title>Genomic Encyclopedia of Type Strains, Phase IV (KMG-IV): sequencing the most valuable type-strain genomes for metagenomic binning, comparative biology and taxonomic classification.</title>
        <authorList>
            <person name="Goeker M."/>
        </authorList>
    </citation>
    <scope>NUCLEOTIDE SEQUENCE [LARGE SCALE GENOMIC DNA]</scope>
    <source>
        <strain evidence="8 9">DSM 29514</strain>
    </source>
</reference>
<evidence type="ECO:0000313" key="8">
    <source>
        <dbReference type="EMBL" id="MBB4144252.1"/>
    </source>
</evidence>
<dbReference type="PROSITE" id="PS51257">
    <property type="entry name" value="PROKAR_LIPOPROTEIN"/>
    <property type="match status" value="1"/>
</dbReference>
<feature type="domain" description="Multidrug resistance protein MdtA-like barrel-sandwich hybrid" evidence="5">
    <location>
        <begin position="57"/>
        <end position="195"/>
    </location>
</feature>
<accession>A0A7W6PSM3</accession>
<keyword evidence="9" id="KW-1185">Reference proteome</keyword>